<keyword evidence="2" id="KW-1133">Transmembrane helix</keyword>
<reference evidence="4 5" key="1">
    <citation type="submission" date="2017-10" db="EMBL/GenBank/DDBJ databases">
        <title>Comparative genomics in systemic dimorphic fungi from Ajellomycetaceae.</title>
        <authorList>
            <person name="Munoz J.F."/>
            <person name="Mcewen J.G."/>
            <person name="Clay O.K."/>
            <person name="Cuomo C.A."/>
        </authorList>
    </citation>
    <scope>NUCLEOTIDE SEQUENCE [LARGE SCALE GENOMIC DNA]</scope>
    <source>
        <strain evidence="4 5">UAMH130</strain>
    </source>
</reference>
<gene>
    <name evidence="4" type="ORF">GX51_02362</name>
</gene>
<sequence length="282" mass="29365">MARFMATLRLVAALLSFCAIGVRCQSRMCYALDGTEYPFDVPCTNNEVTTCCNDKDICMSNGLCYLQGNHGFVLSRGSCTDKNWGPGCTAPCSKYNRHIGFPIINFGFEAENSKYCCGGLEYVDGNLVCMNGDPAFKLPPGSGILGVAGLVNTTSAAPSPSSTASTTATGTNTDLSPTATTTSTDPGSKEPNTSPGSTCPAPRDTVIGVGVGVPLGVIAIAALAWAMWERSGKRKALAAASAGGAVYSAQTEYPPSYQKPLAELPERAAISELMGSGHHNHK</sequence>
<keyword evidence="3" id="KW-0732">Signal</keyword>
<protein>
    <recommendedName>
        <fullName evidence="6">Mid2 domain-containing protein</fullName>
    </recommendedName>
</protein>
<dbReference type="AlphaFoldDB" id="A0A2B7XD06"/>
<keyword evidence="2" id="KW-0812">Transmembrane</keyword>
<accession>A0A2B7XD06</accession>
<dbReference type="OrthoDB" id="5215637at2759"/>
<feature type="transmembrane region" description="Helical" evidence="2">
    <location>
        <begin position="206"/>
        <end position="228"/>
    </location>
</feature>
<keyword evidence="2" id="KW-0472">Membrane</keyword>
<organism evidence="4 5">
    <name type="scientific">Blastomyces parvus</name>
    <dbReference type="NCBI Taxonomy" id="2060905"/>
    <lineage>
        <taxon>Eukaryota</taxon>
        <taxon>Fungi</taxon>
        <taxon>Dikarya</taxon>
        <taxon>Ascomycota</taxon>
        <taxon>Pezizomycotina</taxon>
        <taxon>Eurotiomycetes</taxon>
        <taxon>Eurotiomycetidae</taxon>
        <taxon>Onygenales</taxon>
        <taxon>Ajellomycetaceae</taxon>
        <taxon>Blastomyces</taxon>
    </lineage>
</organism>
<feature type="compositionally biased region" description="Low complexity" evidence="1">
    <location>
        <begin position="156"/>
        <end position="186"/>
    </location>
</feature>
<evidence type="ECO:0000256" key="3">
    <source>
        <dbReference type="SAM" id="SignalP"/>
    </source>
</evidence>
<name>A0A2B7XD06_9EURO</name>
<evidence type="ECO:0000313" key="5">
    <source>
        <dbReference type="Proteomes" id="UP000224080"/>
    </source>
</evidence>
<evidence type="ECO:0000256" key="2">
    <source>
        <dbReference type="SAM" id="Phobius"/>
    </source>
</evidence>
<dbReference type="EMBL" id="PDNC01000021">
    <property type="protein sequence ID" value="PGH06537.1"/>
    <property type="molecule type" value="Genomic_DNA"/>
</dbReference>
<evidence type="ECO:0000256" key="1">
    <source>
        <dbReference type="SAM" id="MobiDB-lite"/>
    </source>
</evidence>
<keyword evidence="5" id="KW-1185">Reference proteome</keyword>
<feature type="chain" id="PRO_5012835151" description="Mid2 domain-containing protein" evidence="3">
    <location>
        <begin position="25"/>
        <end position="282"/>
    </location>
</feature>
<evidence type="ECO:0000313" key="4">
    <source>
        <dbReference type="EMBL" id="PGH06537.1"/>
    </source>
</evidence>
<comment type="caution">
    <text evidence="4">The sequence shown here is derived from an EMBL/GenBank/DDBJ whole genome shotgun (WGS) entry which is preliminary data.</text>
</comment>
<feature type="signal peptide" evidence="3">
    <location>
        <begin position="1"/>
        <end position="24"/>
    </location>
</feature>
<dbReference type="STRING" id="2060905.A0A2B7XD06"/>
<proteinExistence type="predicted"/>
<evidence type="ECO:0008006" key="6">
    <source>
        <dbReference type="Google" id="ProtNLM"/>
    </source>
</evidence>
<feature type="region of interest" description="Disordered" evidence="1">
    <location>
        <begin position="156"/>
        <end position="201"/>
    </location>
</feature>
<dbReference type="Proteomes" id="UP000224080">
    <property type="component" value="Unassembled WGS sequence"/>
</dbReference>